<dbReference type="EMBL" id="BMIJ01000008">
    <property type="protein sequence ID" value="GGC07717.1"/>
    <property type="molecule type" value="Genomic_DNA"/>
</dbReference>
<dbReference type="NCBIfam" id="TIGR02550">
    <property type="entry name" value="flagell_flgL"/>
    <property type="match status" value="1"/>
</dbReference>
<evidence type="ECO:0000259" key="7">
    <source>
        <dbReference type="Pfam" id="PF00700"/>
    </source>
</evidence>
<evidence type="ECO:0000256" key="1">
    <source>
        <dbReference type="ARBA" id="ARBA00004365"/>
    </source>
</evidence>
<dbReference type="RefSeq" id="WP_188751164.1">
    <property type="nucleotide sequence ID" value="NZ_BMIJ01000008.1"/>
</dbReference>
<accession>A0ABQ1KVK8</accession>
<organism evidence="8 9">
    <name type="scientific">Marinobacterium zhoushanense</name>
    <dbReference type="NCBI Taxonomy" id="1679163"/>
    <lineage>
        <taxon>Bacteria</taxon>
        <taxon>Pseudomonadati</taxon>
        <taxon>Pseudomonadota</taxon>
        <taxon>Gammaproteobacteria</taxon>
        <taxon>Oceanospirillales</taxon>
        <taxon>Oceanospirillaceae</taxon>
        <taxon>Marinobacterium</taxon>
    </lineage>
</organism>
<sequence length="302" mass="33287">MRLSTQQFFSQNLDTVRNGNAELFKYQQQLASGKKISQASDDPLAATQINKYEHVIARSEVFAGNVEVAERRLNLEESTLALVSDSILRIKDLAIQANNATLNDTDREIVAEEMRQILEQLASAANTQDAQGEYLFSGFKGGAPAYTLNASDRYEYQGDHGQRFLDIGENNTVASTDPGSAIFGDGEDNILNTIKDMIELLDGTTPTTSFSDDISALQGELDQFFEGIVTQRSKLGARLNVLEAQGEALADIKLFTTNSLSVVQDTDYYEATSKLMQQQTALEAAYASFGQIQQLSLFDYVR</sequence>
<dbReference type="Gene3D" id="1.20.1330.10">
    <property type="entry name" value="f41 fragment of flagellin, N-terminal domain"/>
    <property type="match status" value="1"/>
</dbReference>
<dbReference type="InterPro" id="IPR046358">
    <property type="entry name" value="Flagellin_C"/>
</dbReference>
<proteinExistence type="inferred from homology"/>
<gene>
    <name evidence="8" type="primary">flgL</name>
    <name evidence="8" type="ORF">GCM10011352_37510</name>
</gene>
<dbReference type="Pfam" id="PF00700">
    <property type="entry name" value="Flagellin_C"/>
    <property type="match status" value="1"/>
</dbReference>
<keyword evidence="9" id="KW-1185">Reference proteome</keyword>
<evidence type="ECO:0000256" key="5">
    <source>
        <dbReference type="ARBA" id="ARBA00023143"/>
    </source>
</evidence>
<evidence type="ECO:0000259" key="6">
    <source>
        <dbReference type="Pfam" id="PF00669"/>
    </source>
</evidence>
<comment type="caution">
    <text evidence="8">The sequence shown here is derived from an EMBL/GenBank/DDBJ whole genome shotgun (WGS) entry which is preliminary data.</text>
</comment>
<keyword evidence="8" id="KW-0966">Cell projection</keyword>
<dbReference type="Proteomes" id="UP000629025">
    <property type="component" value="Unassembled WGS sequence"/>
</dbReference>
<name>A0ABQ1KVK8_9GAMM</name>
<keyword evidence="8" id="KW-0969">Cilium</keyword>
<protein>
    <submittedName>
        <fullName evidence="8">Flagellar hook-filament junction protein FlgL</fullName>
    </submittedName>
</protein>
<dbReference type="InterPro" id="IPR001029">
    <property type="entry name" value="Flagellin_N"/>
</dbReference>
<evidence type="ECO:0000313" key="8">
    <source>
        <dbReference type="EMBL" id="GGC07717.1"/>
    </source>
</evidence>
<dbReference type="PANTHER" id="PTHR42792:SF1">
    <property type="entry name" value="FLAGELLAR HOOK-ASSOCIATED PROTEIN 3"/>
    <property type="match status" value="1"/>
</dbReference>
<evidence type="ECO:0000313" key="9">
    <source>
        <dbReference type="Proteomes" id="UP000629025"/>
    </source>
</evidence>
<dbReference type="InterPro" id="IPR013384">
    <property type="entry name" value="Flagell_FlgL"/>
</dbReference>
<comment type="similarity">
    <text evidence="3">Belongs to the bacterial flagellin family.</text>
</comment>
<dbReference type="Pfam" id="PF00669">
    <property type="entry name" value="Flagellin_N"/>
    <property type="match status" value="1"/>
</dbReference>
<keyword evidence="8" id="KW-0282">Flagellum</keyword>
<reference evidence="9" key="1">
    <citation type="journal article" date="2019" name="Int. J. Syst. Evol. Microbiol.">
        <title>The Global Catalogue of Microorganisms (GCM) 10K type strain sequencing project: providing services to taxonomists for standard genome sequencing and annotation.</title>
        <authorList>
            <consortium name="The Broad Institute Genomics Platform"/>
            <consortium name="The Broad Institute Genome Sequencing Center for Infectious Disease"/>
            <person name="Wu L."/>
            <person name="Ma J."/>
        </authorList>
    </citation>
    <scope>NUCLEOTIDE SEQUENCE [LARGE SCALE GENOMIC DNA]</scope>
    <source>
        <strain evidence="9">CGMCC 1.15341</strain>
    </source>
</reference>
<dbReference type="PANTHER" id="PTHR42792">
    <property type="entry name" value="FLAGELLIN"/>
    <property type="match status" value="1"/>
</dbReference>
<keyword evidence="4" id="KW-0964">Secreted</keyword>
<evidence type="ECO:0000256" key="2">
    <source>
        <dbReference type="ARBA" id="ARBA00004613"/>
    </source>
</evidence>
<dbReference type="SUPFAM" id="SSF64518">
    <property type="entry name" value="Phase 1 flagellin"/>
    <property type="match status" value="1"/>
</dbReference>
<dbReference type="InterPro" id="IPR001492">
    <property type="entry name" value="Flagellin"/>
</dbReference>
<comment type="subcellular location">
    <subcellularLocation>
        <location evidence="1">Bacterial flagellum</location>
    </subcellularLocation>
    <subcellularLocation>
        <location evidence="2">Secreted</location>
    </subcellularLocation>
</comment>
<evidence type="ECO:0000256" key="4">
    <source>
        <dbReference type="ARBA" id="ARBA00022525"/>
    </source>
</evidence>
<feature type="domain" description="Flagellin N-terminal" evidence="6">
    <location>
        <begin position="4"/>
        <end position="138"/>
    </location>
</feature>
<evidence type="ECO:0000256" key="3">
    <source>
        <dbReference type="ARBA" id="ARBA00005709"/>
    </source>
</evidence>
<feature type="domain" description="Flagellin C-terminal" evidence="7">
    <location>
        <begin position="221"/>
        <end position="300"/>
    </location>
</feature>
<keyword evidence="5" id="KW-0975">Bacterial flagellum</keyword>